<feature type="transmembrane region" description="Helical" evidence="1">
    <location>
        <begin position="308"/>
        <end position="326"/>
    </location>
</feature>
<organism evidence="2 3">
    <name type="scientific">Candidatus Magasanikbacteria bacterium CG10_big_fil_rev_8_21_14_0_10_36_32</name>
    <dbReference type="NCBI Taxonomy" id="1974646"/>
    <lineage>
        <taxon>Bacteria</taxon>
        <taxon>Candidatus Magasanikiibacteriota</taxon>
    </lineage>
</organism>
<name>A0A2M6W606_9BACT</name>
<feature type="transmembrane region" description="Helical" evidence="1">
    <location>
        <begin position="699"/>
        <end position="720"/>
    </location>
</feature>
<feature type="transmembrane region" description="Helical" evidence="1">
    <location>
        <begin position="338"/>
        <end position="361"/>
    </location>
</feature>
<keyword evidence="1" id="KW-0812">Transmembrane</keyword>
<evidence type="ECO:0000256" key="1">
    <source>
        <dbReference type="SAM" id="Phobius"/>
    </source>
</evidence>
<evidence type="ECO:0000313" key="2">
    <source>
        <dbReference type="EMBL" id="PIT88165.1"/>
    </source>
</evidence>
<sequence length="931" mass="106456">MFLNWLQLKLKYNSMIGFLKKNFIAVLLSALFVFVVIWVGNTVSVITSRQILEPVTVSVSGLNEDDLSSVKILATLSRAGNTVNLARVPNQPNEWNNLGQAFIQKIVFGLKKEHLDKFNQVTINIGENKFIFTREQFLTEWRSVTFADSELYRSISPNLFDQKGNSDYLIYVAPDNVAAKPLTVSIPMVSRLFASINFGGSEKLIKQPLVIGLKLFFLVEVVMLIFFLILRRKNDADVGNNDVVLHKRKFIVFGLSIIITFLLLFVFNVLLAYFYQPDTSQLLISAAKIYRDASLPCFLPEPTERLQFVLSVLLSLVLLLISYKWLNKYIDRLTESTVGRLYYFLSITFPLIIFAIAYIGLAVSNFLYVSSSYSFGGIGTYLYSLMLFPIGVCVMFSLKMEKNKLFKILVYLFSGLLITTISVINIFGLNSDSLIGTLSITPHFNSVFYPMAQIMAGKMALINLTSLYGLSFVFFVGLFKLVGFSVLSFTTLMGLLIGLSYLFIFIFLHRLIKSKFILFLGFSTIIFYFFANGSMDTPSRYFQYWPIRVFFPCLVLMLASFYFKNKKKILYFLISLISALAVLWNMDSGIIVFVSWIITLAYCEIFNTNKKIIVRNIIFHIFFSLLMLGFVFFGYSAYTFLNSGLLPNLSLLSLYQNLFLSGAMMIPMPFPHVWLLVAIIFMIGLLLSIKGWCNKDKNYRNIAIFFLSIMGIGLFSYYQGRSHDHTFFGPLYIALVLLVVLADLIFQDSIVNKKLYGSGLLCLTVLFFIFSSPINIVANVGKYYSWTKTGLNAFADKTETLVTRNVDFIKKHTEKGEEIIILSEYSYDGLYYGESGTRSALDLPALTDVIFRREVDYAVELLRCNYGYKLFFYPFVNREKDLPSKYYFYDERIIQILKDDYVVVDKNNDDMVLLTRKGTVPEDCGVPKLKY</sequence>
<feature type="transmembrane region" description="Helical" evidence="1">
    <location>
        <begin position="590"/>
        <end position="606"/>
    </location>
</feature>
<feature type="transmembrane region" description="Helical" evidence="1">
    <location>
        <begin position="408"/>
        <end position="428"/>
    </location>
</feature>
<dbReference type="Proteomes" id="UP000231426">
    <property type="component" value="Unassembled WGS sequence"/>
</dbReference>
<keyword evidence="1" id="KW-1133">Transmembrane helix</keyword>
<feature type="transmembrane region" description="Helical" evidence="1">
    <location>
        <begin position="459"/>
        <end position="479"/>
    </location>
</feature>
<dbReference type="AlphaFoldDB" id="A0A2M6W606"/>
<feature type="transmembrane region" description="Helical" evidence="1">
    <location>
        <begin position="21"/>
        <end position="40"/>
    </location>
</feature>
<dbReference type="EMBL" id="PFBV01000005">
    <property type="protein sequence ID" value="PIT88165.1"/>
    <property type="molecule type" value="Genomic_DNA"/>
</dbReference>
<gene>
    <name evidence="2" type="ORF">COU29_04100</name>
</gene>
<keyword evidence="1" id="KW-0472">Membrane</keyword>
<evidence type="ECO:0000313" key="3">
    <source>
        <dbReference type="Proteomes" id="UP000231426"/>
    </source>
</evidence>
<protein>
    <submittedName>
        <fullName evidence="2">Uncharacterized protein</fullName>
    </submittedName>
</protein>
<feature type="transmembrane region" description="Helical" evidence="1">
    <location>
        <begin position="543"/>
        <end position="562"/>
    </location>
</feature>
<feature type="transmembrane region" description="Helical" evidence="1">
    <location>
        <begin position="485"/>
        <end position="508"/>
    </location>
</feature>
<reference evidence="3" key="1">
    <citation type="submission" date="2017-09" db="EMBL/GenBank/DDBJ databases">
        <title>Depth-based differentiation of microbial function through sediment-hosted aquifers and enrichment of novel symbionts in the deep terrestrial subsurface.</title>
        <authorList>
            <person name="Probst A.J."/>
            <person name="Ladd B."/>
            <person name="Jarett J.K."/>
            <person name="Geller-Mcgrath D.E."/>
            <person name="Sieber C.M.K."/>
            <person name="Emerson J.B."/>
            <person name="Anantharaman K."/>
            <person name="Thomas B.C."/>
            <person name="Malmstrom R."/>
            <person name="Stieglmeier M."/>
            <person name="Klingl A."/>
            <person name="Woyke T."/>
            <person name="Ryan C.M."/>
            <person name="Banfield J.F."/>
        </authorList>
    </citation>
    <scope>NUCLEOTIDE SEQUENCE [LARGE SCALE GENOMIC DNA]</scope>
</reference>
<feature type="transmembrane region" description="Helical" evidence="1">
    <location>
        <begin position="515"/>
        <end position="531"/>
    </location>
</feature>
<comment type="caution">
    <text evidence="2">The sequence shown here is derived from an EMBL/GenBank/DDBJ whole genome shotgun (WGS) entry which is preliminary data.</text>
</comment>
<proteinExistence type="predicted"/>
<feature type="transmembrane region" description="Helical" evidence="1">
    <location>
        <begin position="658"/>
        <end position="687"/>
    </location>
</feature>
<feature type="transmembrane region" description="Helical" evidence="1">
    <location>
        <begin position="209"/>
        <end position="230"/>
    </location>
</feature>
<feature type="transmembrane region" description="Helical" evidence="1">
    <location>
        <begin position="726"/>
        <end position="746"/>
    </location>
</feature>
<feature type="transmembrane region" description="Helical" evidence="1">
    <location>
        <begin position="434"/>
        <end position="452"/>
    </location>
</feature>
<feature type="transmembrane region" description="Helical" evidence="1">
    <location>
        <begin position="250"/>
        <end position="275"/>
    </location>
</feature>
<feature type="transmembrane region" description="Helical" evidence="1">
    <location>
        <begin position="569"/>
        <end position="584"/>
    </location>
</feature>
<accession>A0A2M6W606</accession>
<feature type="transmembrane region" description="Helical" evidence="1">
    <location>
        <begin position="618"/>
        <end position="638"/>
    </location>
</feature>
<feature type="transmembrane region" description="Helical" evidence="1">
    <location>
        <begin position="758"/>
        <end position="778"/>
    </location>
</feature>
<feature type="transmembrane region" description="Helical" evidence="1">
    <location>
        <begin position="373"/>
        <end position="396"/>
    </location>
</feature>